<reference evidence="3" key="1">
    <citation type="submission" date="2023-07" db="EMBL/GenBank/DDBJ databases">
        <title>Description of three actinobacteria isolated from air of manufacturing shop in a pharmaceutical factory.</title>
        <authorList>
            <person name="Zhang D.-F."/>
        </authorList>
    </citation>
    <scope>NUCLEOTIDE SEQUENCE [LARGE SCALE GENOMIC DNA]</scope>
    <source>
        <strain evidence="3">CCTCC AB 207010</strain>
    </source>
</reference>
<keyword evidence="3" id="KW-1185">Reference proteome</keyword>
<dbReference type="GO" id="GO:0016787">
    <property type="term" value="F:hydrolase activity"/>
    <property type="evidence" value="ECO:0007669"/>
    <property type="project" value="UniProtKB-KW"/>
</dbReference>
<feature type="domain" description="HNH nuclease" evidence="1">
    <location>
        <begin position="198"/>
        <end position="241"/>
    </location>
</feature>
<dbReference type="Pfam" id="PF13392">
    <property type="entry name" value="HNH_3"/>
    <property type="match status" value="1"/>
</dbReference>
<dbReference type="SUPFAM" id="SSF54171">
    <property type="entry name" value="DNA-binding domain"/>
    <property type="match status" value="1"/>
</dbReference>
<dbReference type="GO" id="GO:0004519">
    <property type="term" value="F:endonuclease activity"/>
    <property type="evidence" value="ECO:0007669"/>
    <property type="project" value="UniProtKB-KW"/>
</dbReference>
<evidence type="ECO:0000313" key="2">
    <source>
        <dbReference type="EMBL" id="MDR5711398.1"/>
    </source>
</evidence>
<keyword evidence="2" id="KW-0540">Nuclease</keyword>
<organism evidence="2 3">
    <name type="scientific">Nesterenkonia flava</name>
    <dbReference type="NCBI Taxonomy" id="469799"/>
    <lineage>
        <taxon>Bacteria</taxon>
        <taxon>Bacillati</taxon>
        <taxon>Actinomycetota</taxon>
        <taxon>Actinomycetes</taxon>
        <taxon>Micrococcales</taxon>
        <taxon>Micrococcaceae</taxon>
        <taxon>Nesterenkonia</taxon>
    </lineage>
</organism>
<dbReference type="InterPro" id="IPR016177">
    <property type="entry name" value="DNA-bd_dom_sf"/>
</dbReference>
<dbReference type="EC" id="3.1.-.-" evidence="2"/>
<dbReference type="InterPro" id="IPR044925">
    <property type="entry name" value="His-Me_finger_sf"/>
</dbReference>
<dbReference type="SUPFAM" id="SSF54060">
    <property type="entry name" value="His-Me finger endonucleases"/>
    <property type="match status" value="1"/>
</dbReference>
<name>A0ABU1FS07_9MICC</name>
<keyword evidence="2" id="KW-0255">Endonuclease</keyword>
<proteinExistence type="predicted"/>
<accession>A0ABU1FS07</accession>
<protein>
    <submittedName>
        <fullName evidence="2">HNH endonuclease signature motif containing protein</fullName>
        <ecNumber evidence="2">3.1.-.-</ecNumber>
    </submittedName>
</protein>
<dbReference type="Proteomes" id="UP001260872">
    <property type="component" value="Unassembled WGS sequence"/>
</dbReference>
<dbReference type="Gene3D" id="3.90.75.20">
    <property type="match status" value="1"/>
</dbReference>
<dbReference type="InterPro" id="IPR003615">
    <property type="entry name" value="HNH_nuc"/>
</dbReference>
<dbReference type="RefSeq" id="WP_310536780.1">
    <property type="nucleotide sequence ID" value="NZ_BAAAOC010000022.1"/>
</dbReference>
<gene>
    <name evidence="2" type="ORF">RH857_04520</name>
</gene>
<sequence>MEKATCNIEDCTKDVYARGNCNPHYQYNKKHHPELLAPLKEPETECSVSQCQKNPRARGMCPMHYARWRKYGDPTLLRPKQKDETCSIEDCDGQASKRKMCTKHYQQWRKENLPRTPKPPCSVEDCDEPVYAKGLCTHHYNRMRYTGAPTTGTRRTRYKTPQDSFAARTRQEGDCLVWRGTLYGNGYGEISVGNGKKRLVHRWAWEQENGPIPDGMQIDHMCHNRACVNVRHLRLATPKQNLENMLRGNLDSKAGGLRGVSWDELRQKWHATVGHDGRSINLGHYDSKETAAYVALGARLALFKFNLADQSILIMSND</sequence>
<evidence type="ECO:0000313" key="3">
    <source>
        <dbReference type="Proteomes" id="UP001260872"/>
    </source>
</evidence>
<dbReference type="EMBL" id="JAVKGT010000008">
    <property type="protein sequence ID" value="MDR5711398.1"/>
    <property type="molecule type" value="Genomic_DNA"/>
</dbReference>
<evidence type="ECO:0000259" key="1">
    <source>
        <dbReference type="Pfam" id="PF13392"/>
    </source>
</evidence>
<comment type="caution">
    <text evidence="2">The sequence shown here is derived from an EMBL/GenBank/DDBJ whole genome shotgun (WGS) entry which is preliminary data.</text>
</comment>
<keyword evidence="2" id="KW-0378">Hydrolase</keyword>